<dbReference type="OrthoDB" id="8545772at2"/>
<organism evidence="2 4">
    <name type="scientific">Nitrosomonas communis</name>
    <dbReference type="NCBI Taxonomy" id="44574"/>
    <lineage>
        <taxon>Bacteria</taxon>
        <taxon>Pseudomonadati</taxon>
        <taxon>Pseudomonadota</taxon>
        <taxon>Betaproteobacteria</taxon>
        <taxon>Nitrosomonadales</taxon>
        <taxon>Nitrosomonadaceae</taxon>
        <taxon>Nitrosomonas</taxon>
    </lineage>
</organism>
<reference evidence="4" key="1">
    <citation type="submission" date="2015-05" db="EMBL/GenBank/DDBJ databases">
        <title>Draft genome of Nitrosomonas communis strain Nm2.</title>
        <authorList>
            <person name="Kozlowski J.A."/>
            <person name="Kits K.D."/>
            <person name="Stein L.Y."/>
        </authorList>
    </citation>
    <scope>NUCLEOTIDE SEQUENCE [LARGE SCALE GENOMIC DNA]</scope>
    <source>
        <strain evidence="4">Nm2</strain>
    </source>
</reference>
<reference evidence="3 5" key="3">
    <citation type="submission" date="2019-07" db="EMBL/GenBank/DDBJ databases">
        <title>Active sludge and wastewater microbial communities from Klosterneuburg, Austria.</title>
        <authorList>
            <person name="Wagner M."/>
        </authorList>
    </citation>
    <scope>NUCLEOTIDE SEQUENCE [LARGE SCALE GENOMIC DNA]</scope>
    <source>
        <strain evidence="3 5">Nm2</strain>
    </source>
</reference>
<dbReference type="Proteomes" id="UP000034156">
    <property type="component" value="Chromosome"/>
</dbReference>
<evidence type="ECO:0000313" key="2">
    <source>
        <dbReference type="EMBL" id="AKH36834.1"/>
    </source>
</evidence>
<name>A0A0F7KDL9_9PROT</name>
<dbReference type="KEGG" id="nco:AAW31_01870"/>
<dbReference type="Proteomes" id="UP000324176">
    <property type="component" value="Unassembled WGS sequence"/>
</dbReference>
<evidence type="ECO:0000313" key="4">
    <source>
        <dbReference type="Proteomes" id="UP000034156"/>
    </source>
</evidence>
<dbReference type="RefSeq" id="WP_046848936.1">
    <property type="nucleotide sequence ID" value="NZ_CP011451.1"/>
</dbReference>
<dbReference type="EMBL" id="VNHT01000068">
    <property type="protein sequence ID" value="TYP78774.1"/>
    <property type="molecule type" value="Genomic_DNA"/>
</dbReference>
<protein>
    <submittedName>
        <fullName evidence="3">tRNA(Ser,Leu) C12 N-acetylase TAN1</fullName>
    </submittedName>
</protein>
<dbReference type="PATRIC" id="fig|44574.3.peg.442"/>
<dbReference type="SUPFAM" id="SSF143437">
    <property type="entry name" value="THUMP domain-like"/>
    <property type="match status" value="1"/>
</dbReference>
<accession>A0A0F7KDL9</accession>
<evidence type="ECO:0000313" key="5">
    <source>
        <dbReference type="Proteomes" id="UP000324176"/>
    </source>
</evidence>
<gene>
    <name evidence="2" type="ORF">AAW31_01870</name>
    <name evidence="3" type="ORF">BCL69_10683</name>
</gene>
<dbReference type="GO" id="GO:0003723">
    <property type="term" value="F:RNA binding"/>
    <property type="evidence" value="ECO:0007669"/>
    <property type="project" value="InterPro"/>
</dbReference>
<dbReference type="InterPro" id="IPR004114">
    <property type="entry name" value="THUMP_dom"/>
</dbReference>
<dbReference type="Pfam" id="PF02926">
    <property type="entry name" value="THUMP"/>
    <property type="match status" value="1"/>
</dbReference>
<evidence type="ECO:0000259" key="1">
    <source>
        <dbReference type="Pfam" id="PF02926"/>
    </source>
</evidence>
<feature type="domain" description="THUMP" evidence="1">
    <location>
        <begin position="79"/>
        <end position="164"/>
    </location>
</feature>
<evidence type="ECO:0000313" key="3">
    <source>
        <dbReference type="EMBL" id="TYP78774.1"/>
    </source>
</evidence>
<keyword evidence="4" id="KW-1185">Reference proteome</keyword>
<dbReference type="EMBL" id="CP011451">
    <property type="protein sequence ID" value="AKH36834.1"/>
    <property type="molecule type" value="Genomic_DNA"/>
</dbReference>
<proteinExistence type="predicted"/>
<sequence length="179" mass="20769">MKDWNVVVTIAENGFKQAFSLLSQYDHVAKTPFRNVLTLKVENTETFLKSFLQDMQKDPAYRRVFCRVIPCTHCFFFQTLSAFEEKAKQCIQSFLPQLAHRSFHVRMHRRGFYGTIKSQDEAGLLGDYLNEQLRSQGAEGKVTFDDPDVILDVEIVAQQAGFSLWTREQRNCYPFLKLG</sequence>
<reference evidence="2 4" key="2">
    <citation type="journal article" date="2016" name="Genome Announc.">
        <title>Genome Sequence of Nitrosomonas communis Strain Nm2, a Mesophilic Ammonia-Oxidizing Bacterium Isolated from Mediterranean Soil.</title>
        <authorList>
            <person name="Kozlowski J.A."/>
            <person name="Kits K.D."/>
            <person name="Stein L.Y."/>
        </authorList>
    </citation>
    <scope>NUCLEOTIDE SEQUENCE [LARGE SCALE GENOMIC DNA]</scope>
    <source>
        <strain evidence="2 4">Nm2</strain>
    </source>
</reference>
<dbReference type="Gene3D" id="3.30.2130.30">
    <property type="match status" value="1"/>
</dbReference>
<dbReference type="AlphaFoldDB" id="A0A0F7KDL9"/>